<evidence type="ECO:0000256" key="7">
    <source>
        <dbReference type="ARBA" id="ARBA00023136"/>
    </source>
</evidence>
<dbReference type="PANTHER" id="PTHR19139:SF199">
    <property type="entry name" value="MIP17260P"/>
    <property type="match status" value="1"/>
</dbReference>
<feature type="transmembrane region" description="Helical" evidence="10">
    <location>
        <begin position="238"/>
        <end position="256"/>
    </location>
</feature>
<evidence type="ECO:0000256" key="5">
    <source>
        <dbReference type="ARBA" id="ARBA00022692"/>
    </source>
</evidence>
<dbReference type="InterPro" id="IPR034294">
    <property type="entry name" value="Aquaporin_transptr"/>
</dbReference>
<keyword evidence="6 10" id="KW-1133">Transmembrane helix</keyword>
<keyword evidence="7 10" id="KW-0472">Membrane</keyword>
<dbReference type="PRINTS" id="PR00783">
    <property type="entry name" value="MINTRINSICP"/>
</dbReference>
<dbReference type="InterPro" id="IPR023271">
    <property type="entry name" value="Aquaporin-like"/>
</dbReference>
<protein>
    <submittedName>
        <fullName evidence="11">MIP family channel protein</fullName>
    </submittedName>
</protein>
<feature type="transmembrane region" description="Helical" evidence="10">
    <location>
        <begin position="25"/>
        <end position="45"/>
    </location>
</feature>
<evidence type="ECO:0000256" key="1">
    <source>
        <dbReference type="ARBA" id="ARBA00004651"/>
    </source>
</evidence>
<accession>A0A849JRJ1</accession>
<dbReference type="PROSITE" id="PS00221">
    <property type="entry name" value="MIP"/>
    <property type="match status" value="1"/>
</dbReference>
<dbReference type="EMBL" id="JABFAJ010000001">
    <property type="protein sequence ID" value="NNU25932.1"/>
    <property type="molecule type" value="Genomic_DNA"/>
</dbReference>
<comment type="subcellular location">
    <subcellularLocation>
        <location evidence="1">Cell membrane</location>
        <topology evidence="1">Multi-pass membrane protein</topology>
    </subcellularLocation>
</comment>
<evidence type="ECO:0000256" key="10">
    <source>
        <dbReference type="SAM" id="Phobius"/>
    </source>
</evidence>
<feature type="region of interest" description="Disordered" evidence="9">
    <location>
        <begin position="298"/>
        <end position="361"/>
    </location>
</feature>
<keyword evidence="3 8" id="KW-0813">Transport</keyword>
<feature type="transmembrane region" description="Helical" evidence="10">
    <location>
        <begin position="96"/>
        <end position="118"/>
    </location>
</feature>
<dbReference type="Proteomes" id="UP000557204">
    <property type="component" value="Unassembled WGS sequence"/>
</dbReference>
<dbReference type="SUPFAM" id="SSF81338">
    <property type="entry name" value="Aquaporin-like"/>
    <property type="match status" value="1"/>
</dbReference>
<dbReference type="GO" id="GO:0005886">
    <property type="term" value="C:plasma membrane"/>
    <property type="evidence" value="ECO:0007669"/>
    <property type="project" value="UniProtKB-SubCell"/>
</dbReference>
<proteinExistence type="inferred from homology"/>
<evidence type="ECO:0000256" key="8">
    <source>
        <dbReference type="RuleBase" id="RU000477"/>
    </source>
</evidence>
<reference evidence="11 12" key="1">
    <citation type="submission" date="2020-05" db="EMBL/GenBank/DDBJ databases">
        <title>Genome sequence of Isoptericola sp. JC619 isolated from Chilika lagoon, India.</title>
        <authorList>
            <person name="Kumar D."/>
            <person name="Appam K."/>
            <person name="Gandham S."/>
            <person name="Uppada J."/>
            <person name="Sasikala C."/>
            <person name="Venkata Ramana C."/>
        </authorList>
    </citation>
    <scope>NUCLEOTIDE SEQUENCE [LARGE SCALE GENOMIC DNA]</scope>
    <source>
        <strain evidence="11 12">JC619</strain>
    </source>
</reference>
<keyword evidence="5 8" id="KW-0812">Transmembrane</keyword>
<dbReference type="InterPro" id="IPR000425">
    <property type="entry name" value="MIP"/>
</dbReference>
<evidence type="ECO:0000256" key="4">
    <source>
        <dbReference type="ARBA" id="ARBA00022475"/>
    </source>
</evidence>
<evidence type="ECO:0000313" key="12">
    <source>
        <dbReference type="Proteomes" id="UP000557204"/>
    </source>
</evidence>
<keyword evidence="12" id="KW-1185">Reference proteome</keyword>
<dbReference type="RefSeq" id="WP_171245454.1">
    <property type="nucleotide sequence ID" value="NZ_JABFAJ010000001.1"/>
</dbReference>
<comment type="similarity">
    <text evidence="2 8">Belongs to the MIP/aquaporin (TC 1.A.8) family.</text>
</comment>
<feature type="compositionally biased region" description="Acidic residues" evidence="9">
    <location>
        <begin position="316"/>
        <end position="326"/>
    </location>
</feature>
<dbReference type="PANTHER" id="PTHR19139">
    <property type="entry name" value="AQUAPORIN TRANSPORTER"/>
    <property type="match status" value="1"/>
</dbReference>
<sequence>MAAQTVTAPDVGTTPRARLFTRMTAEAFGTFVLVLAILGTATFNFVNQGSIIPIALAAGISLMAVIAAVGHLSGGHFNPAVTFGLTLAGRSRWVDLLPYWVAQLVGGAAAGALLLLIVPSTFPAAIGAANVGAVLADTANGYGDQSPLAQLSQGQVTFDLGTAAIVEVVIAAIFVGVILGVTNVRAKITYPAVVIGLTLTALHIVSWLVTNTGLNPARSLASVISPDAWTASGGFGQLWLFLVAPLVGAALAALFARAFAPMGTTTPVEGWGEQPGTAAGTTEAAAAAAVASATAAAVTTEDAVTPERSTAGTDVPSDETASDETTTDEKATGTNTADKDATDTDATDDTDDDGTDSSKTS</sequence>
<feature type="transmembrane region" description="Helical" evidence="10">
    <location>
        <begin position="160"/>
        <end position="181"/>
    </location>
</feature>
<evidence type="ECO:0000256" key="2">
    <source>
        <dbReference type="ARBA" id="ARBA00006175"/>
    </source>
</evidence>
<evidence type="ECO:0000256" key="3">
    <source>
        <dbReference type="ARBA" id="ARBA00022448"/>
    </source>
</evidence>
<keyword evidence="4" id="KW-1003">Cell membrane</keyword>
<dbReference type="InterPro" id="IPR022357">
    <property type="entry name" value="MIP_CS"/>
</dbReference>
<evidence type="ECO:0000256" key="9">
    <source>
        <dbReference type="SAM" id="MobiDB-lite"/>
    </source>
</evidence>
<feature type="compositionally biased region" description="Acidic residues" evidence="9">
    <location>
        <begin position="343"/>
        <end position="355"/>
    </location>
</feature>
<dbReference type="GO" id="GO:0015250">
    <property type="term" value="F:water channel activity"/>
    <property type="evidence" value="ECO:0007669"/>
    <property type="project" value="TreeGrafter"/>
</dbReference>
<feature type="transmembrane region" description="Helical" evidence="10">
    <location>
        <begin position="188"/>
        <end position="209"/>
    </location>
</feature>
<dbReference type="Gene3D" id="1.20.1080.10">
    <property type="entry name" value="Glycerol uptake facilitator protein"/>
    <property type="match status" value="1"/>
</dbReference>
<evidence type="ECO:0000313" key="11">
    <source>
        <dbReference type="EMBL" id="NNU25932.1"/>
    </source>
</evidence>
<feature type="compositionally biased region" description="Basic and acidic residues" evidence="9">
    <location>
        <begin position="327"/>
        <end position="342"/>
    </location>
</feature>
<comment type="caution">
    <text evidence="11">The sequence shown here is derived from an EMBL/GenBank/DDBJ whole genome shotgun (WGS) entry which is preliminary data.</text>
</comment>
<organism evidence="11 12">
    <name type="scientific">Isoptericola sediminis</name>
    <dbReference type="NCBI Taxonomy" id="2733572"/>
    <lineage>
        <taxon>Bacteria</taxon>
        <taxon>Bacillati</taxon>
        <taxon>Actinomycetota</taxon>
        <taxon>Actinomycetes</taxon>
        <taxon>Micrococcales</taxon>
        <taxon>Promicromonosporaceae</taxon>
        <taxon>Isoptericola</taxon>
    </lineage>
</organism>
<dbReference type="Pfam" id="PF00230">
    <property type="entry name" value="MIP"/>
    <property type="match status" value="1"/>
</dbReference>
<dbReference type="AlphaFoldDB" id="A0A849JRJ1"/>
<feature type="transmembrane region" description="Helical" evidence="10">
    <location>
        <begin position="51"/>
        <end position="75"/>
    </location>
</feature>
<evidence type="ECO:0000256" key="6">
    <source>
        <dbReference type="ARBA" id="ARBA00022989"/>
    </source>
</evidence>
<gene>
    <name evidence="11" type="ORF">HLI28_00005</name>
</gene>
<name>A0A849JRJ1_9MICO</name>